<keyword evidence="3 5" id="KW-0808">Transferase</keyword>
<dbReference type="STRING" id="1642646.ING2E5A_0592"/>
<evidence type="ECO:0000313" key="6">
    <source>
        <dbReference type="EMBL" id="SCM55829.1"/>
    </source>
</evidence>
<dbReference type="PROSITE" id="PS01184">
    <property type="entry name" value="UBIE_2"/>
    <property type="match status" value="1"/>
</dbReference>
<comment type="caution">
    <text evidence="5">Lacks conserved residue(s) required for the propagation of feature annotation.</text>
</comment>
<dbReference type="PROSITE" id="PS01183">
    <property type="entry name" value="UBIE_1"/>
    <property type="match status" value="1"/>
</dbReference>
<comment type="similarity">
    <text evidence="5">Belongs to the class I-like SAM-binding methyltransferase superfamily. MenG/UbiE family.</text>
</comment>
<evidence type="ECO:0000313" key="7">
    <source>
        <dbReference type="Proteomes" id="UP000178485"/>
    </source>
</evidence>
<evidence type="ECO:0000256" key="2">
    <source>
        <dbReference type="ARBA" id="ARBA00022603"/>
    </source>
</evidence>
<evidence type="ECO:0000256" key="1">
    <source>
        <dbReference type="ARBA" id="ARBA00022428"/>
    </source>
</evidence>
<dbReference type="PANTHER" id="PTHR43591">
    <property type="entry name" value="METHYLTRANSFERASE"/>
    <property type="match status" value="1"/>
</dbReference>
<name>A0A1G4G4F4_9BACT</name>
<dbReference type="Gene3D" id="3.40.50.150">
    <property type="entry name" value="Vaccinia Virus protein VP39"/>
    <property type="match status" value="1"/>
</dbReference>
<dbReference type="AlphaFoldDB" id="A0A1G4G4F4"/>
<dbReference type="InterPro" id="IPR004033">
    <property type="entry name" value="UbiE/COQ5_MeTrFase"/>
</dbReference>
<dbReference type="KEGG" id="pmuc:ING2E5A_0592"/>
<dbReference type="GO" id="GO:0043770">
    <property type="term" value="F:demethylmenaquinone methyltransferase activity"/>
    <property type="evidence" value="ECO:0007669"/>
    <property type="project" value="UniProtKB-UniRule"/>
</dbReference>
<evidence type="ECO:0000256" key="5">
    <source>
        <dbReference type="HAMAP-Rule" id="MF_01813"/>
    </source>
</evidence>
<dbReference type="RefSeq" id="WP_071136102.1">
    <property type="nucleotide sequence ID" value="NZ_DUQN01000112.1"/>
</dbReference>
<feature type="binding site" evidence="5">
    <location>
        <position position="90"/>
    </location>
    <ligand>
        <name>S-adenosyl-L-methionine</name>
        <dbReference type="ChEBI" id="CHEBI:59789"/>
    </ligand>
</feature>
<comment type="function">
    <text evidence="5">Methyltransferase required for the conversion of demethylmenaquinol (DMKH2) to menaquinol (MKH2).</text>
</comment>
<keyword evidence="1 5" id="KW-0474">Menaquinone biosynthesis</keyword>
<proteinExistence type="inferred from homology"/>
<dbReference type="PANTHER" id="PTHR43591:SF24">
    <property type="entry name" value="2-METHOXY-6-POLYPRENYL-1,4-BENZOQUINOL METHYLASE, MITOCHONDRIAL"/>
    <property type="match status" value="1"/>
</dbReference>
<keyword evidence="2 5" id="KW-0489">Methyltransferase</keyword>
<dbReference type="HAMAP" id="MF_01813">
    <property type="entry name" value="MenG_UbiE_methyltr"/>
    <property type="match status" value="1"/>
</dbReference>
<keyword evidence="7" id="KW-1185">Reference proteome</keyword>
<sequence>MAYNVEKVQPYQTEASKREQVEAMFNRIAPNYDKLNRLLSLGIDNYWRRESIGALKPYHPRLILDVATGTGDFAILANEILDPERIVGIDISDGMMAVGREKVKRKGMEQTITFEQQDSAALSFPEASFDAVTAAFGVRNFENIDKSFGEILRVLKPGGVFLFLELTTPEKTPMKELFSLYSKYVMPLLSNSVATEQRAYRYLPESIAAFPQGREMMLILKKNGFRNIRLRRFTLGIATLYIAEK</sequence>
<gene>
    <name evidence="5 6" type="primary">menG</name>
    <name evidence="6" type="ORF">ING2E5A_0592</name>
</gene>
<dbReference type="Proteomes" id="UP000178485">
    <property type="component" value="Chromosome i"/>
</dbReference>
<keyword evidence="4 5" id="KW-0949">S-adenosyl-L-methionine</keyword>
<dbReference type="EMBL" id="LT608328">
    <property type="protein sequence ID" value="SCM55829.1"/>
    <property type="molecule type" value="Genomic_DNA"/>
</dbReference>
<dbReference type="EC" id="2.1.1.163" evidence="5"/>
<organism evidence="6 7">
    <name type="scientific">Petrimonas mucosa</name>
    <dbReference type="NCBI Taxonomy" id="1642646"/>
    <lineage>
        <taxon>Bacteria</taxon>
        <taxon>Pseudomonadati</taxon>
        <taxon>Bacteroidota</taxon>
        <taxon>Bacteroidia</taxon>
        <taxon>Bacteroidales</taxon>
        <taxon>Dysgonomonadaceae</taxon>
        <taxon>Petrimonas</taxon>
    </lineage>
</organism>
<dbReference type="NCBIfam" id="NF001244">
    <property type="entry name" value="PRK00216.1-5"/>
    <property type="match status" value="1"/>
</dbReference>
<feature type="binding site" evidence="5">
    <location>
        <position position="70"/>
    </location>
    <ligand>
        <name>S-adenosyl-L-methionine</name>
        <dbReference type="ChEBI" id="CHEBI:59789"/>
    </ligand>
</feature>
<dbReference type="SUPFAM" id="SSF53335">
    <property type="entry name" value="S-adenosyl-L-methionine-dependent methyltransferases"/>
    <property type="match status" value="1"/>
</dbReference>
<dbReference type="GO" id="GO:0032259">
    <property type="term" value="P:methylation"/>
    <property type="evidence" value="ECO:0007669"/>
    <property type="project" value="UniProtKB-KW"/>
</dbReference>
<comment type="catalytic activity">
    <reaction evidence="5">
        <text>a 2-demethylmenaquinol + S-adenosyl-L-methionine = a menaquinol + S-adenosyl-L-homocysteine + H(+)</text>
        <dbReference type="Rhea" id="RHEA:42640"/>
        <dbReference type="Rhea" id="RHEA-COMP:9539"/>
        <dbReference type="Rhea" id="RHEA-COMP:9563"/>
        <dbReference type="ChEBI" id="CHEBI:15378"/>
        <dbReference type="ChEBI" id="CHEBI:18151"/>
        <dbReference type="ChEBI" id="CHEBI:55437"/>
        <dbReference type="ChEBI" id="CHEBI:57856"/>
        <dbReference type="ChEBI" id="CHEBI:59789"/>
        <dbReference type="EC" id="2.1.1.163"/>
    </reaction>
</comment>
<dbReference type="PROSITE" id="PS51608">
    <property type="entry name" value="SAM_MT_UBIE"/>
    <property type="match status" value="1"/>
</dbReference>
<dbReference type="GO" id="GO:0009234">
    <property type="term" value="P:menaquinone biosynthetic process"/>
    <property type="evidence" value="ECO:0007669"/>
    <property type="project" value="UniProtKB-UniRule"/>
</dbReference>
<dbReference type="CDD" id="cd02440">
    <property type="entry name" value="AdoMet_MTases"/>
    <property type="match status" value="1"/>
</dbReference>
<evidence type="ECO:0000256" key="4">
    <source>
        <dbReference type="ARBA" id="ARBA00022691"/>
    </source>
</evidence>
<dbReference type="UniPathway" id="UPA00079">
    <property type="reaction ID" value="UER00169"/>
</dbReference>
<protein>
    <recommendedName>
        <fullName evidence="5">Demethylmenaquinone methyltransferase</fullName>
        <ecNumber evidence="5">2.1.1.163</ecNumber>
    </recommendedName>
</protein>
<dbReference type="Pfam" id="PF01209">
    <property type="entry name" value="Ubie_methyltran"/>
    <property type="match status" value="1"/>
</dbReference>
<dbReference type="NCBIfam" id="TIGR01934">
    <property type="entry name" value="MenG_MenH_UbiE"/>
    <property type="match status" value="1"/>
</dbReference>
<comment type="pathway">
    <text evidence="5">Quinol/quinone metabolism; menaquinone biosynthesis; menaquinol from 1,4-dihydroxy-2-naphthoate: step 2/2.</text>
</comment>
<dbReference type="InterPro" id="IPR029063">
    <property type="entry name" value="SAM-dependent_MTases_sf"/>
</dbReference>
<evidence type="ECO:0000256" key="3">
    <source>
        <dbReference type="ARBA" id="ARBA00022679"/>
    </source>
</evidence>
<accession>A0A1G4G4F4</accession>
<dbReference type="InterPro" id="IPR023576">
    <property type="entry name" value="UbiE/COQ5_MeTrFase_CS"/>
</dbReference>
<reference evidence="6 7" key="1">
    <citation type="submission" date="2016-08" db="EMBL/GenBank/DDBJ databases">
        <authorList>
            <person name="Seilhamer J.J."/>
        </authorList>
    </citation>
    <scope>NUCLEOTIDE SEQUENCE [LARGE SCALE GENOMIC DNA]</scope>
    <source>
        <strain evidence="6">ING2-E5A</strain>
    </source>
</reference>
<feature type="binding site" evidence="5">
    <location>
        <begin position="118"/>
        <end position="119"/>
    </location>
    <ligand>
        <name>S-adenosyl-L-methionine</name>
        <dbReference type="ChEBI" id="CHEBI:59789"/>
    </ligand>
</feature>